<keyword evidence="4" id="KW-0812">Transmembrane</keyword>
<evidence type="ECO:0000256" key="1">
    <source>
        <dbReference type="ARBA" id="ARBA00022679"/>
    </source>
</evidence>
<reference evidence="8 9" key="1">
    <citation type="submission" date="2019-03" db="EMBL/GenBank/DDBJ databases">
        <title>Draft Genome Sequence of Duganella callidus sp. nov., a Novel Duganella Species Isolated from Cultivated Soil.</title>
        <authorList>
            <person name="Raths R."/>
            <person name="Peta V."/>
            <person name="Bucking H."/>
        </authorList>
    </citation>
    <scope>NUCLEOTIDE SEQUENCE [LARGE SCALE GENOMIC DNA]</scope>
    <source>
        <strain evidence="8 9">DN04</strain>
    </source>
</reference>
<accession>A0A4Y9SQW1</accession>
<dbReference type="Gene3D" id="1.20.5.1930">
    <property type="match status" value="1"/>
</dbReference>
<dbReference type="InterPro" id="IPR015943">
    <property type="entry name" value="WD40/YVTN_repeat-like_dom_sf"/>
</dbReference>
<dbReference type="InterPro" id="IPR050482">
    <property type="entry name" value="Sensor_HK_TwoCompSys"/>
</dbReference>
<organism evidence="8 9">
    <name type="scientific">Duganella callida</name>
    <dbReference type="NCBI Taxonomy" id="2561932"/>
    <lineage>
        <taxon>Bacteria</taxon>
        <taxon>Pseudomonadati</taxon>
        <taxon>Pseudomonadota</taxon>
        <taxon>Betaproteobacteria</taxon>
        <taxon>Burkholderiales</taxon>
        <taxon>Oxalobacteraceae</taxon>
        <taxon>Telluria group</taxon>
        <taxon>Duganella</taxon>
    </lineage>
</organism>
<dbReference type="Pfam" id="PF07495">
    <property type="entry name" value="Y_Y_Y"/>
    <property type="match status" value="1"/>
</dbReference>
<dbReference type="SUPFAM" id="SSF63829">
    <property type="entry name" value="Calcium-dependent phosphotriesterase"/>
    <property type="match status" value="2"/>
</dbReference>
<feature type="chain" id="PRO_5021258599" description="Histidine kinase/HSP90-like ATPase domain-containing protein" evidence="5">
    <location>
        <begin position="22"/>
        <end position="987"/>
    </location>
</feature>
<sequence>MRKFRLAMAWMLWLFATAAMAAAPADDLSFSRRRWTLADGAPDPSLSMAQTADGLMWFASPGGLYNFDGRRFHRETSVYGHALLSPNVYSILGLPHGGLAVGYMFGGVSILTPQGGRHFVAGRDFPLGTVKFLTADPQGHLYAATTSGVVQQQGERWLPVGAGLPTAGVDEIGFDRDGTLWVMYDEEIYARRAGAAEFGFVTRYAAGRANFFQGYLLAKLPDGDFVRLCGGTPPQRLKLDQAARYSDVLDGPNGTVVALRENGIARLAQRADGSWHETAYYPPLPGGQAGGAGESLRTMLDREGNLWQTTYEGVEKLRLHRFHQLQAPGILWLAQAGLDGEIWAGSYFNPMLRLKPDGAMQPTRVVGAGVILKAGPQRVWVAARNGLWRFDGEVEQRWDFPEGLGRRFDVQAMAQQADGTLLVAIARNGLWRFDGKRWRRDPRLDGQQDATPISMLTDAGGRTWVALTNNRLGVLTPAALRLLPAASQMRLGNILSMVDIGGRLLAGGDAGVAWIDGQTVHPLHFAGRDGVQRVTGLVTDNLDQLWVHGNDGLLRVPAEALRQFWQAPGQPVTAELFNFEDGVSGTAAALRPLPSLGTDGAGRVYYATTSQVGWIDAARIRRNPRAPDVIIQSLRTPAGELRPLDGMTLAGQPTAIDIAFAATALAIPERAALKYRLEGVDADWREVRQERGAHYTNLAPGRYRFQVIAANEDGVWNMQGAALRFEIAPAFWQTWWFRGLCALLLVLALAALYRWRIAVVERHAGVLAEARAAARLAATRQERGRIARSLHDNLLQSAQALILQFRALQNRMPPEPALQAKMEQVLGFAKEMVESTRDEVVALRRDPSGHDLLVKLREALAAAMPGAEQMLVCAMVGVPRLLHEEVRNEVFAVLREAVWNSARHAGAHRISVRLRFGDQALEGEVLDDGCGICSEVGRSGAPGRWGIVGMRERIQRLGGGIDIVPGEGGHGVSVQFSIPAARAYPES</sequence>
<feature type="domain" description="Signal transduction histidine kinase subgroup 3 dimerisation and phosphoacceptor" evidence="7">
    <location>
        <begin position="782"/>
        <end position="845"/>
    </location>
</feature>
<evidence type="ECO:0000313" key="8">
    <source>
        <dbReference type="EMBL" id="TFW27624.1"/>
    </source>
</evidence>
<dbReference type="GO" id="GO:0016020">
    <property type="term" value="C:membrane"/>
    <property type="evidence" value="ECO:0007669"/>
    <property type="project" value="InterPro"/>
</dbReference>
<gene>
    <name evidence="8" type="ORF">E4L98_06605</name>
</gene>
<keyword evidence="9" id="KW-1185">Reference proteome</keyword>
<feature type="signal peptide" evidence="5">
    <location>
        <begin position="1"/>
        <end position="21"/>
    </location>
</feature>
<dbReference type="Gene3D" id="3.30.565.10">
    <property type="entry name" value="Histidine kinase-like ATPase, C-terminal domain"/>
    <property type="match status" value="1"/>
</dbReference>
<dbReference type="GO" id="GO:0046983">
    <property type="term" value="F:protein dimerization activity"/>
    <property type="evidence" value="ECO:0007669"/>
    <property type="project" value="InterPro"/>
</dbReference>
<keyword evidence="4" id="KW-1133">Transmembrane helix</keyword>
<dbReference type="PANTHER" id="PTHR24421:SF62">
    <property type="entry name" value="SENSORY TRANSDUCTION HISTIDINE KINASE"/>
    <property type="match status" value="1"/>
</dbReference>
<dbReference type="EMBL" id="SPVG01000067">
    <property type="protein sequence ID" value="TFW27624.1"/>
    <property type="molecule type" value="Genomic_DNA"/>
</dbReference>
<evidence type="ECO:0000256" key="4">
    <source>
        <dbReference type="SAM" id="Phobius"/>
    </source>
</evidence>
<dbReference type="CDD" id="cd16917">
    <property type="entry name" value="HATPase_UhpB-NarQ-NarX-like"/>
    <property type="match status" value="1"/>
</dbReference>
<protein>
    <recommendedName>
        <fullName evidence="10">Histidine kinase/HSP90-like ATPase domain-containing protein</fullName>
    </recommendedName>
</protein>
<dbReference type="Gene3D" id="2.130.10.10">
    <property type="entry name" value="YVTN repeat-like/Quinoprotein amine dehydrogenase"/>
    <property type="match status" value="2"/>
</dbReference>
<evidence type="ECO:0000256" key="2">
    <source>
        <dbReference type="ARBA" id="ARBA00022777"/>
    </source>
</evidence>
<dbReference type="InterPro" id="IPR011712">
    <property type="entry name" value="Sig_transdc_His_kin_sub3_dim/P"/>
</dbReference>
<keyword evidence="5" id="KW-0732">Signal</keyword>
<feature type="domain" description="Two component regulator three Y" evidence="6">
    <location>
        <begin position="668"/>
        <end position="727"/>
    </location>
</feature>
<dbReference type="OrthoDB" id="5384984at2"/>
<feature type="transmembrane region" description="Helical" evidence="4">
    <location>
        <begin position="735"/>
        <end position="753"/>
    </location>
</feature>
<dbReference type="PANTHER" id="PTHR24421">
    <property type="entry name" value="NITRATE/NITRITE SENSOR PROTEIN NARX-RELATED"/>
    <property type="match status" value="1"/>
</dbReference>
<keyword evidence="3" id="KW-0902">Two-component regulatory system</keyword>
<name>A0A4Y9SQW1_9BURK</name>
<evidence type="ECO:0000256" key="3">
    <source>
        <dbReference type="ARBA" id="ARBA00023012"/>
    </source>
</evidence>
<dbReference type="RefSeq" id="WP_135200772.1">
    <property type="nucleotide sequence ID" value="NZ_SPVG01000067.1"/>
</dbReference>
<dbReference type="InterPro" id="IPR013783">
    <property type="entry name" value="Ig-like_fold"/>
</dbReference>
<dbReference type="InterPro" id="IPR036890">
    <property type="entry name" value="HATPase_C_sf"/>
</dbReference>
<keyword evidence="4" id="KW-0472">Membrane</keyword>
<keyword evidence="1" id="KW-0808">Transferase</keyword>
<dbReference type="Gene3D" id="2.60.40.10">
    <property type="entry name" value="Immunoglobulins"/>
    <property type="match status" value="1"/>
</dbReference>
<evidence type="ECO:0000259" key="6">
    <source>
        <dbReference type="Pfam" id="PF07495"/>
    </source>
</evidence>
<keyword evidence="2" id="KW-0418">Kinase</keyword>
<dbReference type="AlphaFoldDB" id="A0A4Y9SQW1"/>
<comment type="caution">
    <text evidence="8">The sequence shown here is derived from an EMBL/GenBank/DDBJ whole genome shotgun (WGS) entry which is preliminary data.</text>
</comment>
<evidence type="ECO:0000256" key="5">
    <source>
        <dbReference type="SAM" id="SignalP"/>
    </source>
</evidence>
<evidence type="ECO:0000313" key="9">
    <source>
        <dbReference type="Proteomes" id="UP000297729"/>
    </source>
</evidence>
<evidence type="ECO:0008006" key="10">
    <source>
        <dbReference type="Google" id="ProtNLM"/>
    </source>
</evidence>
<dbReference type="SUPFAM" id="SSF55874">
    <property type="entry name" value="ATPase domain of HSP90 chaperone/DNA topoisomerase II/histidine kinase"/>
    <property type="match status" value="1"/>
</dbReference>
<dbReference type="InterPro" id="IPR011123">
    <property type="entry name" value="Y_Y_Y"/>
</dbReference>
<evidence type="ECO:0000259" key="7">
    <source>
        <dbReference type="Pfam" id="PF07730"/>
    </source>
</evidence>
<dbReference type="GO" id="GO:0000155">
    <property type="term" value="F:phosphorelay sensor kinase activity"/>
    <property type="evidence" value="ECO:0007669"/>
    <property type="project" value="InterPro"/>
</dbReference>
<proteinExistence type="predicted"/>
<dbReference type="Proteomes" id="UP000297729">
    <property type="component" value="Unassembled WGS sequence"/>
</dbReference>
<dbReference type="Pfam" id="PF07730">
    <property type="entry name" value="HisKA_3"/>
    <property type="match status" value="1"/>
</dbReference>